<evidence type="ECO:0000313" key="5">
    <source>
        <dbReference type="EMBL" id="TIC27763.1"/>
    </source>
</evidence>
<dbReference type="InterPro" id="IPR027482">
    <property type="entry name" value="Sec1-like_dom2"/>
</dbReference>
<dbReference type="InterPro" id="IPR043154">
    <property type="entry name" value="Sec-1-like_dom1"/>
</dbReference>
<dbReference type="EMBL" id="SPRH01000054">
    <property type="protein sequence ID" value="TIB96984.1"/>
    <property type="molecule type" value="Genomic_DNA"/>
</dbReference>
<dbReference type="EMBL" id="SPRC01000049">
    <property type="protein sequence ID" value="TIB76271.1"/>
    <property type="molecule type" value="Genomic_DNA"/>
</dbReference>
<evidence type="ECO:0000313" key="8">
    <source>
        <dbReference type="Proteomes" id="UP000305647"/>
    </source>
</evidence>
<evidence type="ECO:0000313" key="4">
    <source>
        <dbReference type="EMBL" id="TIB96984.1"/>
    </source>
</evidence>
<dbReference type="Gene3D" id="3.40.50.2060">
    <property type="match status" value="1"/>
</dbReference>
<proteinExistence type="inferred from homology"/>
<organism evidence="4 9">
    <name type="scientific">Wallemia mellicola</name>
    <dbReference type="NCBI Taxonomy" id="1708541"/>
    <lineage>
        <taxon>Eukaryota</taxon>
        <taxon>Fungi</taxon>
        <taxon>Dikarya</taxon>
        <taxon>Basidiomycota</taxon>
        <taxon>Wallemiomycotina</taxon>
        <taxon>Wallemiomycetes</taxon>
        <taxon>Wallemiales</taxon>
        <taxon>Wallemiaceae</taxon>
        <taxon>Wallemia</taxon>
    </lineage>
</organism>
<feature type="region of interest" description="Disordered" evidence="2">
    <location>
        <begin position="548"/>
        <end position="623"/>
    </location>
</feature>
<feature type="region of interest" description="Disordered" evidence="2">
    <location>
        <begin position="754"/>
        <end position="817"/>
    </location>
</feature>
<feature type="compositionally biased region" description="Basic residues" evidence="2">
    <location>
        <begin position="807"/>
        <end position="817"/>
    </location>
</feature>
<dbReference type="Proteomes" id="UP000307169">
    <property type="component" value="Unassembled WGS sequence"/>
</dbReference>
<protein>
    <submittedName>
        <fullName evidence="4">Sec1-like protein</fullName>
    </submittedName>
</protein>
<dbReference type="InterPro" id="IPR036045">
    <property type="entry name" value="Sec1-like_sf"/>
</dbReference>
<dbReference type="Proteomes" id="UP000310685">
    <property type="component" value="Unassembled WGS sequence"/>
</dbReference>
<dbReference type="Proteomes" id="UP000310708">
    <property type="component" value="Unassembled WGS sequence"/>
</dbReference>
<evidence type="ECO:0000313" key="7">
    <source>
        <dbReference type="EMBL" id="TIC63259.1"/>
    </source>
</evidence>
<dbReference type="EMBL" id="SPRO01000051">
    <property type="protein sequence ID" value="TIC27763.1"/>
    <property type="molecule type" value="Genomic_DNA"/>
</dbReference>
<dbReference type="Proteomes" id="UP000305647">
    <property type="component" value="Unassembled WGS sequence"/>
</dbReference>
<dbReference type="Pfam" id="PF00995">
    <property type="entry name" value="Sec1"/>
    <property type="match status" value="1"/>
</dbReference>
<gene>
    <name evidence="7" type="ORF">E3Q01_03461</name>
    <name evidence="6" type="ORF">E3Q02_03631</name>
    <name evidence="5" type="ORF">E3Q10_03553</name>
    <name evidence="4" type="ORF">E3Q17_03597</name>
    <name evidence="3" type="ORF">E3Q22_03615</name>
</gene>
<dbReference type="SUPFAM" id="SSF56815">
    <property type="entry name" value="Sec1/munc18-like (SM) proteins"/>
    <property type="match status" value="1"/>
</dbReference>
<feature type="compositionally biased region" description="Low complexity" evidence="2">
    <location>
        <begin position="591"/>
        <end position="608"/>
    </location>
</feature>
<dbReference type="PANTHER" id="PTHR11679">
    <property type="entry name" value="VESICLE PROTEIN SORTING-ASSOCIATED"/>
    <property type="match status" value="1"/>
</dbReference>
<comment type="similarity">
    <text evidence="1">Belongs to the STXBP/unc-18/SEC1 family.</text>
</comment>
<accession>A0A4V4MP49</accession>
<dbReference type="GO" id="GO:0016192">
    <property type="term" value="P:vesicle-mediated transport"/>
    <property type="evidence" value="ECO:0007669"/>
    <property type="project" value="InterPro"/>
</dbReference>
<dbReference type="Gene3D" id="1.25.40.60">
    <property type="match status" value="1"/>
</dbReference>
<evidence type="ECO:0000313" key="12">
    <source>
        <dbReference type="Proteomes" id="UP000310708"/>
    </source>
</evidence>
<evidence type="ECO:0000313" key="10">
    <source>
        <dbReference type="Proteomes" id="UP000309601"/>
    </source>
</evidence>
<reference evidence="8 9" key="1">
    <citation type="submission" date="2019-03" db="EMBL/GenBank/DDBJ databases">
        <title>Sequencing 25 genomes of Wallemia mellicola.</title>
        <authorList>
            <person name="Gostincar C."/>
        </authorList>
    </citation>
    <scope>NUCLEOTIDE SEQUENCE [LARGE SCALE GENOMIC DNA]</scope>
    <source>
        <strain evidence="4 9">EXF-1262</strain>
        <strain evidence="6 10">EXF-1274</strain>
        <strain evidence="3 11">EXF-6152</strain>
        <strain evidence="7 12">EXF-757</strain>
        <strain evidence="5 8">EXF-8738</strain>
    </source>
</reference>
<evidence type="ECO:0000313" key="11">
    <source>
        <dbReference type="Proteomes" id="UP000310685"/>
    </source>
</evidence>
<evidence type="ECO:0000313" key="6">
    <source>
        <dbReference type="EMBL" id="TIC62158.1"/>
    </source>
</evidence>
<dbReference type="AlphaFoldDB" id="A0A4V4MP49"/>
<evidence type="ECO:0000256" key="1">
    <source>
        <dbReference type="ARBA" id="ARBA00009884"/>
    </source>
</evidence>
<dbReference type="Gene3D" id="3.40.50.1910">
    <property type="match status" value="2"/>
</dbReference>
<dbReference type="EMBL" id="SPRX01000051">
    <property type="protein sequence ID" value="TIC63259.1"/>
    <property type="molecule type" value="Genomic_DNA"/>
</dbReference>
<evidence type="ECO:0000256" key="2">
    <source>
        <dbReference type="SAM" id="MobiDB-lite"/>
    </source>
</evidence>
<comment type="caution">
    <text evidence="4">The sequence shown here is derived from an EMBL/GenBank/DDBJ whole genome shotgun (WGS) entry which is preliminary data.</text>
</comment>
<evidence type="ECO:0000313" key="3">
    <source>
        <dbReference type="EMBL" id="TIB76271.1"/>
    </source>
</evidence>
<dbReference type="InterPro" id="IPR001619">
    <property type="entry name" value="Sec1-like"/>
</dbReference>
<dbReference type="EMBL" id="SPRW01000051">
    <property type="protein sequence ID" value="TIC62158.1"/>
    <property type="molecule type" value="Genomic_DNA"/>
</dbReference>
<evidence type="ECO:0000313" key="9">
    <source>
        <dbReference type="Proteomes" id="UP000307169"/>
    </source>
</evidence>
<name>A0A4V4MP49_9BASI</name>
<feature type="compositionally biased region" description="Basic and acidic residues" evidence="2">
    <location>
        <begin position="777"/>
        <end position="806"/>
    </location>
</feature>
<dbReference type="Proteomes" id="UP000309601">
    <property type="component" value="Unassembled WGS sequence"/>
</dbReference>
<sequence length="817" mass="92002">MTNLHNLKRQHLLKLLKSKQWRVIIADKYSQQLILDTLKMNEILQQNITEIQELEDLRRQPSNYDKLYFVLPTSHSVKRVIKDVKQATTPCSLYFLDQLPKYLEQWIVDSGIITKLEALSELSINFNSVESRAFITDQPTAFNSFYSQPPNIPSSEVQVGLIVKGLLNILTLLNIFPSIRYQNPLNSVGTYANPVVAAGEYLGADPAGPPIKRSTWKSAFTSSERGSGVARRVAIALHKELQQMKRDNPDFGLSDSSSTNVAPPILLITDRTLDVCLPLIHDFQYQSLATDVLPDRVVDTTSHPPTYTFKSTAQAPVGDLGIKQHSLSDKTDSIWADIRHLHMKEAIDKVGELTREAEKIDSGFKESKGLDGLRSMLAGLSDLEEIKEKAFIHTNLSGLCMAEVSNRHLMEVSEVEQCCATGQTADGRTPRHLIEQMVPLLDLPHVTNKDKIRIIALYIIFKEGVSDEDKRRLYQHARLGPTEQEAIDNLVHLGIKLSKNDQNQQSFRKYKYRGKAGEDVYDTSRYVPALKTTVMELLQGRLDNGNFPKFENTLEGENPSNGAHEPPSTSLRTRPSARPLQKVTPAPSQGSLRSARATWATASRSSSSQVNESASKKVSMKEDNDDLKKQKVLVFVCGGMLYSEIRAMYELANSTSRDILIGSTDIFTPMKFVDNLRKLGGGYMYGSGSTLTNEANMKFSSASTALGKLDKYSFDPGRELSDKKAQQTAPDYAPEEVEARYYKKLQEAYDRKFWTEEIQPPPPPPPMNAKGEPIIPKPDKKDEKRLKKEQKEIEKHIQKQQEVEKKKEKKFGKKGWF</sequence>